<keyword evidence="4 9" id="KW-0812">Transmembrane</keyword>
<proteinExistence type="inferred from homology"/>
<dbReference type="NCBIfam" id="TIGR00810">
    <property type="entry name" value="secG"/>
    <property type="match status" value="1"/>
</dbReference>
<evidence type="ECO:0000256" key="2">
    <source>
        <dbReference type="ARBA" id="ARBA00008445"/>
    </source>
</evidence>
<evidence type="ECO:0000256" key="9">
    <source>
        <dbReference type="RuleBase" id="RU365087"/>
    </source>
</evidence>
<keyword evidence="8 9" id="KW-0472">Membrane</keyword>
<keyword evidence="5 9" id="KW-0653">Protein transport</keyword>
<dbReference type="GO" id="GO:0005886">
    <property type="term" value="C:plasma membrane"/>
    <property type="evidence" value="ECO:0007669"/>
    <property type="project" value="UniProtKB-SubCell"/>
</dbReference>
<gene>
    <name evidence="10" type="ORF">US36_C0022G0007</name>
</gene>
<evidence type="ECO:0000256" key="1">
    <source>
        <dbReference type="ARBA" id="ARBA00004141"/>
    </source>
</evidence>
<dbReference type="InterPro" id="IPR004692">
    <property type="entry name" value="SecG"/>
</dbReference>
<keyword evidence="3 9" id="KW-0813">Transport</keyword>
<evidence type="ECO:0000256" key="8">
    <source>
        <dbReference type="ARBA" id="ARBA00023136"/>
    </source>
</evidence>
<evidence type="ECO:0000256" key="3">
    <source>
        <dbReference type="ARBA" id="ARBA00022448"/>
    </source>
</evidence>
<evidence type="ECO:0000313" key="11">
    <source>
        <dbReference type="Proteomes" id="UP000034044"/>
    </source>
</evidence>
<evidence type="ECO:0000256" key="5">
    <source>
        <dbReference type="ARBA" id="ARBA00022927"/>
    </source>
</evidence>
<keyword evidence="9" id="KW-1003">Cell membrane</keyword>
<dbReference type="GO" id="GO:0015450">
    <property type="term" value="F:protein-transporting ATPase activity"/>
    <property type="evidence" value="ECO:0007669"/>
    <property type="project" value="UniProtKB-UniRule"/>
</dbReference>
<name>A0A0G0FQH9_9BACT</name>
<dbReference type="EMBL" id="LBSR01000022">
    <property type="protein sequence ID" value="KKQ21323.1"/>
    <property type="molecule type" value="Genomic_DNA"/>
</dbReference>
<dbReference type="Proteomes" id="UP000034044">
    <property type="component" value="Unassembled WGS sequence"/>
</dbReference>
<comment type="caution">
    <text evidence="9">Lacks conserved residue(s) required for the propagation of feature annotation.</text>
</comment>
<accession>A0A0G0FQH9</accession>
<comment type="subcellular location">
    <subcellularLocation>
        <location evidence="9">Cell membrane</location>
        <topology evidence="9">Multi-pass membrane protein</topology>
    </subcellularLocation>
    <subcellularLocation>
        <location evidence="1">Membrane</location>
        <topology evidence="1">Multi-pass membrane protein</topology>
    </subcellularLocation>
</comment>
<organism evidence="10 11">
    <name type="scientific">Candidatus Wolfebacteria bacterium GW2011_GWC1_37_10</name>
    <dbReference type="NCBI Taxonomy" id="1619010"/>
    <lineage>
        <taxon>Bacteria</taxon>
        <taxon>Candidatus Wolfeibacteriota</taxon>
    </lineage>
</organism>
<dbReference type="GO" id="GO:0009306">
    <property type="term" value="P:protein secretion"/>
    <property type="evidence" value="ECO:0007669"/>
    <property type="project" value="UniProtKB-UniRule"/>
</dbReference>
<keyword evidence="7 9" id="KW-0811">Translocation</keyword>
<evidence type="ECO:0000313" key="10">
    <source>
        <dbReference type="EMBL" id="KKQ21323.1"/>
    </source>
</evidence>
<dbReference type="AlphaFoldDB" id="A0A0G0FQH9"/>
<sequence length="71" mass="7650">MYISIAQVVVSVILIALILLQERSSGLSGVFGGSESGFYQTRRGLEKVIFGATIVLIIVLVGLSLVNLLWK</sequence>
<keyword evidence="6 9" id="KW-1133">Transmembrane helix</keyword>
<comment type="similarity">
    <text evidence="2 9">Belongs to the SecG family.</text>
</comment>
<evidence type="ECO:0000256" key="4">
    <source>
        <dbReference type="ARBA" id="ARBA00022692"/>
    </source>
</evidence>
<feature type="transmembrane region" description="Helical" evidence="9">
    <location>
        <begin position="48"/>
        <end position="70"/>
    </location>
</feature>
<evidence type="ECO:0000256" key="6">
    <source>
        <dbReference type="ARBA" id="ARBA00022989"/>
    </source>
</evidence>
<protein>
    <recommendedName>
        <fullName evidence="9">Protein-export membrane protein SecG</fullName>
    </recommendedName>
</protein>
<comment type="caution">
    <text evidence="10">The sequence shown here is derived from an EMBL/GenBank/DDBJ whole genome shotgun (WGS) entry which is preliminary data.</text>
</comment>
<reference evidence="10 11" key="1">
    <citation type="journal article" date="2015" name="Nature">
        <title>rRNA introns, odd ribosomes, and small enigmatic genomes across a large radiation of phyla.</title>
        <authorList>
            <person name="Brown C.T."/>
            <person name="Hug L.A."/>
            <person name="Thomas B.C."/>
            <person name="Sharon I."/>
            <person name="Castelle C.J."/>
            <person name="Singh A."/>
            <person name="Wilkins M.J."/>
            <person name="Williams K.H."/>
            <person name="Banfield J.F."/>
        </authorList>
    </citation>
    <scope>NUCLEOTIDE SEQUENCE [LARGE SCALE GENOMIC DNA]</scope>
</reference>
<dbReference type="Pfam" id="PF03840">
    <property type="entry name" value="SecG"/>
    <property type="match status" value="1"/>
</dbReference>
<comment type="function">
    <text evidence="9">Involved in protein export. Participates in an early event of protein translocation.</text>
</comment>
<evidence type="ECO:0000256" key="7">
    <source>
        <dbReference type="ARBA" id="ARBA00023010"/>
    </source>
</evidence>